<feature type="region of interest" description="Disordered" evidence="1">
    <location>
        <begin position="88"/>
        <end position="212"/>
    </location>
</feature>
<feature type="compositionally biased region" description="Polar residues" evidence="1">
    <location>
        <begin position="33"/>
        <end position="47"/>
    </location>
</feature>
<protein>
    <submittedName>
        <fullName evidence="2">Uncharacterized protein</fullName>
    </submittedName>
</protein>
<organism evidence="2 3">
    <name type="scientific">Tothia fuscella</name>
    <dbReference type="NCBI Taxonomy" id="1048955"/>
    <lineage>
        <taxon>Eukaryota</taxon>
        <taxon>Fungi</taxon>
        <taxon>Dikarya</taxon>
        <taxon>Ascomycota</taxon>
        <taxon>Pezizomycotina</taxon>
        <taxon>Dothideomycetes</taxon>
        <taxon>Pleosporomycetidae</taxon>
        <taxon>Venturiales</taxon>
        <taxon>Cylindrosympodiaceae</taxon>
        <taxon>Tothia</taxon>
    </lineage>
</organism>
<dbReference type="AlphaFoldDB" id="A0A9P4P218"/>
<name>A0A9P4P218_9PEZI</name>
<feature type="region of interest" description="Disordered" evidence="1">
    <location>
        <begin position="32"/>
        <end position="51"/>
    </location>
</feature>
<evidence type="ECO:0000313" key="2">
    <source>
        <dbReference type="EMBL" id="KAF2435206.1"/>
    </source>
</evidence>
<feature type="compositionally biased region" description="Polar residues" evidence="1">
    <location>
        <begin position="187"/>
        <end position="204"/>
    </location>
</feature>
<comment type="caution">
    <text evidence="2">The sequence shown here is derived from an EMBL/GenBank/DDBJ whole genome shotgun (WGS) entry which is preliminary data.</text>
</comment>
<evidence type="ECO:0000313" key="3">
    <source>
        <dbReference type="Proteomes" id="UP000800235"/>
    </source>
</evidence>
<accession>A0A9P4P218</accession>
<feature type="compositionally biased region" description="Pro residues" evidence="1">
    <location>
        <begin position="108"/>
        <end position="122"/>
    </location>
</feature>
<sequence length="235" mass="25894">MALSQDVPVKRRSSLRRLDFFRPHVAHSIASVARSNSTRSTNLTDPSEASPLFETHNEVGLFTSAFKHRHTLRKMPKTTQLVIDVTGHATSRPDTRDGLASPRIPHTPHSPSPRSPPPPRAPPVAEYGEGYDNHVTSPVNALPPPQHSPKSPKQRSHSIFSNMKGSKSSTKVNKLQSSSRPPLPDNAASSSSNVYTMKNQSSPDLSEEQWAERLREINARELSSGRSSPQQGMLY</sequence>
<proteinExistence type="predicted"/>
<dbReference type="EMBL" id="MU007014">
    <property type="protein sequence ID" value="KAF2435206.1"/>
    <property type="molecule type" value="Genomic_DNA"/>
</dbReference>
<evidence type="ECO:0000256" key="1">
    <source>
        <dbReference type="SAM" id="MobiDB-lite"/>
    </source>
</evidence>
<keyword evidence="3" id="KW-1185">Reference proteome</keyword>
<reference evidence="2" key="1">
    <citation type="journal article" date="2020" name="Stud. Mycol.">
        <title>101 Dothideomycetes genomes: a test case for predicting lifestyles and emergence of pathogens.</title>
        <authorList>
            <person name="Haridas S."/>
            <person name="Albert R."/>
            <person name="Binder M."/>
            <person name="Bloem J."/>
            <person name="Labutti K."/>
            <person name="Salamov A."/>
            <person name="Andreopoulos B."/>
            <person name="Baker S."/>
            <person name="Barry K."/>
            <person name="Bills G."/>
            <person name="Bluhm B."/>
            <person name="Cannon C."/>
            <person name="Castanera R."/>
            <person name="Culley D."/>
            <person name="Daum C."/>
            <person name="Ezra D."/>
            <person name="Gonzalez J."/>
            <person name="Henrissat B."/>
            <person name="Kuo A."/>
            <person name="Liang C."/>
            <person name="Lipzen A."/>
            <person name="Lutzoni F."/>
            <person name="Magnuson J."/>
            <person name="Mondo S."/>
            <person name="Nolan M."/>
            <person name="Ohm R."/>
            <person name="Pangilinan J."/>
            <person name="Park H.-J."/>
            <person name="Ramirez L."/>
            <person name="Alfaro M."/>
            <person name="Sun H."/>
            <person name="Tritt A."/>
            <person name="Yoshinaga Y."/>
            <person name="Zwiers L.-H."/>
            <person name="Turgeon B."/>
            <person name="Goodwin S."/>
            <person name="Spatafora J."/>
            <person name="Crous P."/>
            <person name="Grigoriev I."/>
        </authorList>
    </citation>
    <scope>NUCLEOTIDE SEQUENCE</scope>
    <source>
        <strain evidence="2">CBS 130266</strain>
    </source>
</reference>
<gene>
    <name evidence="2" type="ORF">EJ08DRAFT_393486</name>
</gene>
<feature type="compositionally biased region" description="Polar residues" evidence="1">
    <location>
        <begin position="157"/>
        <end position="180"/>
    </location>
</feature>
<dbReference type="Proteomes" id="UP000800235">
    <property type="component" value="Unassembled WGS sequence"/>
</dbReference>